<feature type="region of interest" description="Disordered" evidence="2">
    <location>
        <begin position="1"/>
        <end position="28"/>
    </location>
</feature>
<comment type="caution">
    <text evidence="3">The sequence shown here is derived from an EMBL/GenBank/DDBJ whole genome shotgun (WGS) entry which is preliminary data.</text>
</comment>
<dbReference type="InterPro" id="IPR050043">
    <property type="entry name" value="KfrC-like_dom"/>
</dbReference>
<accession>A0A4R6DWV4</accession>
<feature type="compositionally biased region" description="Polar residues" evidence="2">
    <location>
        <begin position="207"/>
        <end position="223"/>
    </location>
</feature>
<protein>
    <recommendedName>
        <fullName evidence="5">TraN-like protein</fullName>
    </recommendedName>
</protein>
<evidence type="ECO:0000256" key="2">
    <source>
        <dbReference type="SAM" id="MobiDB-lite"/>
    </source>
</evidence>
<dbReference type="RefSeq" id="WP_133462363.1">
    <property type="nucleotide sequence ID" value="NZ_SNVX01000025.1"/>
</dbReference>
<keyword evidence="4" id="KW-1185">Reference proteome</keyword>
<feature type="coiled-coil region" evidence="1">
    <location>
        <begin position="71"/>
        <end position="147"/>
    </location>
</feature>
<dbReference type="NCBIfam" id="NF042916">
    <property type="entry name" value="IncP_KfrC_dom"/>
    <property type="match status" value="1"/>
</dbReference>
<dbReference type="EMBL" id="SNVX01000025">
    <property type="protein sequence ID" value="TDN48848.1"/>
    <property type="molecule type" value="Genomic_DNA"/>
</dbReference>
<sequence>MKPATPFKNPGNVRDTPLPPTHSDVTADSDSINIQEQVQQLHDEQHMLIAGEQSQQQDFQSDATVIEQKYNDAVDSAITDKEAQAENLENRLESQIDKQESVLQQMMSRQPGFLSLPGQKSKWQSQVQQQQALLSRLQNRLETVKEIHDGMGLHGPRINELATAKVRHKEPELAEGWDEMREAQRAHENLKRRQEKERKEKIRREQTPTLGKSNSLNLTRTID</sequence>
<reference evidence="3 4" key="1">
    <citation type="submission" date="2019-03" db="EMBL/GenBank/DDBJ databases">
        <title>Genomic analyses of the natural microbiome of Caenorhabditis elegans.</title>
        <authorList>
            <person name="Samuel B."/>
        </authorList>
    </citation>
    <scope>NUCLEOTIDE SEQUENCE [LARGE SCALE GENOMIC DNA]</scope>
    <source>
        <strain evidence="3 4">BIGb0156</strain>
    </source>
</reference>
<dbReference type="AlphaFoldDB" id="A0A4R6DWV4"/>
<gene>
    <name evidence="3" type="ORF">EC847_12514</name>
</gene>
<evidence type="ECO:0008006" key="5">
    <source>
        <dbReference type="Google" id="ProtNLM"/>
    </source>
</evidence>
<proteinExistence type="predicted"/>
<evidence type="ECO:0000313" key="4">
    <source>
        <dbReference type="Proteomes" id="UP000295530"/>
    </source>
</evidence>
<dbReference type="OrthoDB" id="7596655at2"/>
<name>A0A4R6DWV4_SCAGO</name>
<feature type="region of interest" description="Disordered" evidence="2">
    <location>
        <begin position="172"/>
        <end position="223"/>
    </location>
</feature>
<organism evidence="3 4">
    <name type="scientific">Scandinavium goeteborgense</name>
    <dbReference type="NCBI Taxonomy" id="1851514"/>
    <lineage>
        <taxon>Bacteria</taxon>
        <taxon>Pseudomonadati</taxon>
        <taxon>Pseudomonadota</taxon>
        <taxon>Gammaproteobacteria</taxon>
        <taxon>Enterobacterales</taxon>
        <taxon>Enterobacteriaceae</taxon>
        <taxon>Scandinavium</taxon>
    </lineage>
</organism>
<feature type="compositionally biased region" description="Basic and acidic residues" evidence="2">
    <location>
        <begin position="178"/>
        <end position="206"/>
    </location>
</feature>
<evidence type="ECO:0000256" key="1">
    <source>
        <dbReference type="SAM" id="Coils"/>
    </source>
</evidence>
<evidence type="ECO:0000313" key="3">
    <source>
        <dbReference type="EMBL" id="TDN48848.1"/>
    </source>
</evidence>
<keyword evidence="1" id="KW-0175">Coiled coil</keyword>
<dbReference type="Proteomes" id="UP000295530">
    <property type="component" value="Unassembled WGS sequence"/>
</dbReference>